<evidence type="ECO:0000256" key="2">
    <source>
        <dbReference type="ARBA" id="ARBA00022741"/>
    </source>
</evidence>
<dbReference type="GO" id="GO:0030990">
    <property type="term" value="C:intraciliary transport particle"/>
    <property type="evidence" value="ECO:0007669"/>
    <property type="project" value="UniProtKB-ARBA"/>
</dbReference>
<gene>
    <name evidence="6" type="ORF">LSH36_109g02030</name>
</gene>
<evidence type="ECO:0000256" key="4">
    <source>
        <dbReference type="ARBA" id="ARBA00040799"/>
    </source>
</evidence>
<name>A0AAD9JYJ4_9ANNE</name>
<sequence>MQAQSGKTVIANFLSEATETPGNEYHPTKGCRILEFEVNNISVKGKFVNAEVELWDCSGDHKFETCWPAIAKDANGVVFVFNPDQSNYDKDLESWYNYFVDQHGLRDTQCVVFAYSKFGRGSAPDQLPSCMKNLGCVQTSFEDDGENLREEFNRFLGTMLSAMSEKHEQEELGILNS</sequence>
<dbReference type="GO" id="GO:0005525">
    <property type="term" value="F:GTP binding"/>
    <property type="evidence" value="ECO:0007669"/>
    <property type="project" value="UniProtKB-KW"/>
</dbReference>
<accession>A0AAD9JYJ4</accession>
<keyword evidence="7" id="KW-1185">Reference proteome</keyword>
<dbReference type="GO" id="GO:0005929">
    <property type="term" value="C:cilium"/>
    <property type="evidence" value="ECO:0007669"/>
    <property type="project" value="UniProtKB-ARBA"/>
</dbReference>
<organism evidence="6 7">
    <name type="scientific">Paralvinella palmiformis</name>
    <dbReference type="NCBI Taxonomy" id="53620"/>
    <lineage>
        <taxon>Eukaryota</taxon>
        <taxon>Metazoa</taxon>
        <taxon>Spiralia</taxon>
        <taxon>Lophotrochozoa</taxon>
        <taxon>Annelida</taxon>
        <taxon>Polychaeta</taxon>
        <taxon>Sedentaria</taxon>
        <taxon>Canalipalpata</taxon>
        <taxon>Terebellida</taxon>
        <taxon>Terebelliformia</taxon>
        <taxon>Alvinellidae</taxon>
        <taxon>Paralvinella</taxon>
    </lineage>
</organism>
<dbReference type="Gene3D" id="3.40.50.300">
    <property type="entry name" value="P-loop containing nucleotide triphosphate hydrolases"/>
    <property type="match status" value="1"/>
</dbReference>
<keyword evidence="3" id="KW-0342">GTP-binding</keyword>
<evidence type="ECO:0000256" key="1">
    <source>
        <dbReference type="ARBA" id="ARBA00006270"/>
    </source>
</evidence>
<comment type="caution">
    <text evidence="6">The sequence shown here is derived from an EMBL/GenBank/DDBJ whole genome shotgun (WGS) entry which is preliminary data.</text>
</comment>
<dbReference type="EMBL" id="JAODUP010000109">
    <property type="protein sequence ID" value="KAK2161808.1"/>
    <property type="molecule type" value="Genomic_DNA"/>
</dbReference>
<dbReference type="FunFam" id="3.40.50.300:FF:001100">
    <property type="entry name" value="intraflagellar transport protein 22 homolog"/>
    <property type="match status" value="1"/>
</dbReference>
<evidence type="ECO:0000313" key="6">
    <source>
        <dbReference type="EMBL" id="KAK2161808.1"/>
    </source>
</evidence>
<protein>
    <recommendedName>
        <fullName evidence="4">Intraflagellar transport protein 22 homolog</fullName>
    </recommendedName>
    <alternativeName>
        <fullName evidence="5">Rab-like protein 5</fullName>
    </alternativeName>
</protein>
<reference evidence="6" key="1">
    <citation type="journal article" date="2023" name="Mol. Biol. Evol.">
        <title>Third-Generation Sequencing Reveals the Adaptive Role of the Epigenome in Three Deep-Sea Polychaetes.</title>
        <authorList>
            <person name="Perez M."/>
            <person name="Aroh O."/>
            <person name="Sun Y."/>
            <person name="Lan Y."/>
            <person name="Juniper S.K."/>
            <person name="Young C.R."/>
            <person name="Angers B."/>
            <person name="Qian P.Y."/>
        </authorList>
    </citation>
    <scope>NUCLEOTIDE SEQUENCE</scope>
    <source>
        <strain evidence="6">P08H-3</strain>
    </source>
</reference>
<evidence type="ECO:0000256" key="5">
    <source>
        <dbReference type="ARBA" id="ARBA00041562"/>
    </source>
</evidence>
<keyword evidence="2" id="KW-0547">Nucleotide-binding</keyword>
<dbReference type="Proteomes" id="UP001208570">
    <property type="component" value="Unassembled WGS sequence"/>
</dbReference>
<dbReference type="SUPFAM" id="SSF52540">
    <property type="entry name" value="P-loop containing nucleoside triphosphate hydrolases"/>
    <property type="match status" value="1"/>
</dbReference>
<comment type="similarity">
    <text evidence="1">Belongs to the small GTPase superfamily. Rab family.</text>
</comment>
<dbReference type="AlphaFoldDB" id="A0AAD9JYJ4"/>
<evidence type="ECO:0000313" key="7">
    <source>
        <dbReference type="Proteomes" id="UP001208570"/>
    </source>
</evidence>
<dbReference type="Pfam" id="PF08477">
    <property type="entry name" value="Roc"/>
    <property type="match status" value="1"/>
</dbReference>
<proteinExistence type="inferred from homology"/>
<evidence type="ECO:0000256" key="3">
    <source>
        <dbReference type="ARBA" id="ARBA00023134"/>
    </source>
</evidence>
<dbReference type="InterPro" id="IPR027417">
    <property type="entry name" value="P-loop_NTPase"/>
</dbReference>